<dbReference type="SUPFAM" id="SSF88946">
    <property type="entry name" value="Sigma2 domain of RNA polymerase sigma factors"/>
    <property type="match status" value="1"/>
</dbReference>
<dbReference type="PANTHER" id="PTHR43133">
    <property type="entry name" value="RNA POLYMERASE ECF-TYPE SIGMA FACTO"/>
    <property type="match status" value="1"/>
</dbReference>
<feature type="domain" description="RNA polymerase sigma-70 region 2" evidence="7">
    <location>
        <begin position="42"/>
        <end position="107"/>
    </location>
</feature>
<evidence type="ECO:0000256" key="4">
    <source>
        <dbReference type="ARBA" id="ARBA00023125"/>
    </source>
</evidence>
<comment type="similarity">
    <text evidence="1 6">Belongs to the sigma-70 factor family. ECF subfamily.</text>
</comment>
<keyword evidence="2 6" id="KW-0805">Transcription regulation</keyword>
<dbReference type="EMBL" id="CP095068">
    <property type="protein sequence ID" value="UOQ69771.1"/>
    <property type="molecule type" value="Genomic_DNA"/>
</dbReference>
<evidence type="ECO:0000256" key="2">
    <source>
        <dbReference type="ARBA" id="ARBA00023015"/>
    </source>
</evidence>
<evidence type="ECO:0000256" key="6">
    <source>
        <dbReference type="RuleBase" id="RU000716"/>
    </source>
</evidence>
<dbReference type="InterPro" id="IPR000838">
    <property type="entry name" value="RNA_pol_sigma70_ECF_CS"/>
</dbReference>
<dbReference type="PROSITE" id="PS01063">
    <property type="entry name" value="SIGMA70_ECF"/>
    <property type="match status" value="1"/>
</dbReference>
<evidence type="ECO:0000256" key="3">
    <source>
        <dbReference type="ARBA" id="ARBA00023082"/>
    </source>
</evidence>
<feature type="domain" description="RNA polymerase sigma factor 70 region 4 type 2" evidence="8">
    <location>
        <begin position="147"/>
        <end position="199"/>
    </location>
</feature>
<dbReference type="NCBIfam" id="TIGR02937">
    <property type="entry name" value="sigma70-ECF"/>
    <property type="match status" value="1"/>
</dbReference>
<reference evidence="9" key="1">
    <citation type="submission" date="2022-04" db="EMBL/GenBank/DDBJ databases">
        <title>Hymenobacter sp. isolated from the air.</title>
        <authorList>
            <person name="Won M."/>
            <person name="Lee C.-M."/>
            <person name="Woen H.-Y."/>
            <person name="Kwon S.-W."/>
        </authorList>
    </citation>
    <scope>NUCLEOTIDE SEQUENCE</scope>
    <source>
        <strain evidence="9">5420S-77</strain>
        <plasmid evidence="9">unnamed7</plasmid>
    </source>
</reference>
<dbReference type="InterPro" id="IPR039425">
    <property type="entry name" value="RNA_pol_sigma-70-like"/>
</dbReference>
<accession>A0ABY4GFT7</accession>
<keyword evidence="4 6" id="KW-0238">DNA-binding</keyword>
<dbReference type="PANTHER" id="PTHR43133:SF51">
    <property type="entry name" value="RNA POLYMERASE SIGMA FACTOR"/>
    <property type="match status" value="1"/>
</dbReference>
<dbReference type="Proteomes" id="UP000830401">
    <property type="component" value="Plasmid unnamed7"/>
</dbReference>
<keyword evidence="10" id="KW-1185">Reference proteome</keyword>
<geneLocation type="plasmid" evidence="9 10">
    <name>unnamed7</name>
</geneLocation>
<dbReference type="InterPro" id="IPR013324">
    <property type="entry name" value="RNA_pol_sigma_r3/r4-like"/>
</dbReference>
<keyword evidence="5 6" id="KW-0804">Transcription</keyword>
<keyword evidence="3 6" id="KW-0731">Sigma factor</keyword>
<organism evidence="9 10">
    <name type="scientific">Hymenobacter volaticus</name>
    <dbReference type="NCBI Taxonomy" id="2932254"/>
    <lineage>
        <taxon>Bacteria</taxon>
        <taxon>Pseudomonadati</taxon>
        <taxon>Bacteroidota</taxon>
        <taxon>Cytophagia</taxon>
        <taxon>Cytophagales</taxon>
        <taxon>Hymenobacteraceae</taxon>
        <taxon>Hymenobacter</taxon>
    </lineage>
</organism>
<name>A0ABY4GFT7_9BACT</name>
<proteinExistence type="inferred from homology"/>
<dbReference type="InterPro" id="IPR014284">
    <property type="entry name" value="RNA_pol_sigma-70_dom"/>
</dbReference>
<dbReference type="SUPFAM" id="SSF88659">
    <property type="entry name" value="Sigma3 and sigma4 domains of RNA polymerase sigma factors"/>
    <property type="match status" value="1"/>
</dbReference>
<evidence type="ECO:0000259" key="7">
    <source>
        <dbReference type="Pfam" id="PF04542"/>
    </source>
</evidence>
<gene>
    <name evidence="9" type="ORF">MUN86_29605</name>
</gene>
<evidence type="ECO:0000313" key="9">
    <source>
        <dbReference type="EMBL" id="UOQ69771.1"/>
    </source>
</evidence>
<protein>
    <recommendedName>
        <fullName evidence="6">RNA polymerase sigma factor</fullName>
    </recommendedName>
</protein>
<dbReference type="Gene3D" id="1.10.1740.10">
    <property type="match status" value="1"/>
</dbReference>
<evidence type="ECO:0000313" key="10">
    <source>
        <dbReference type="Proteomes" id="UP000830401"/>
    </source>
</evidence>
<evidence type="ECO:0000256" key="1">
    <source>
        <dbReference type="ARBA" id="ARBA00010641"/>
    </source>
</evidence>
<dbReference type="RefSeq" id="WP_245127619.1">
    <property type="nucleotide sequence ID" value="NZ_CP095068.1"/>
</dbReference>
<dbReference type="Gene3D" id="1.10.10.10">
    <property type="entry name" value="Winged helix-like DNA-binding domain superfamily/Winged helix DNA-binding domain"/>
    <property type="match status" value="1"/>
</dbReference>
<dbReference type="Pfam" id="PF08281">
    <property type="entry name" value="Sigma70_r4_2"/>
    <property type="match status" value="1"/>
</dbReference>
<dbReference type="Pfam" id="PF04542">
    <property type="entry name" value="Sigma70_r2"/>
    <property type="match status" value="1"/>
</dbReference>
<keyword evidence="9" id="KW-0614">Plasmid</keyword>
<evidence type="ECO:0000256" key="5">
    <source>
        <dbReference type="ARBA" id="ARBA00023163"/>
    </source>
</evidence>
<sequence length="210" mass="24032">MPLSAAPTSPEQERVLSRRAYQDLALIQAALAGQAKAYEDLLARYRKPVHYLVLRMVKNAADAEDLTQETFAKAFRHLARFTPDFAFSTWLFRIATNHTLDFFRRKKLPTYSLQASVASGDGDPLFLEVADRSPDPQQVLIRAQRKELIQQLVDRLPARYARVVRLRYFDELQYEEIAVLLALPLGTVKAQLFRARELLLDLVKHSHAAL</sequence>
<dbReference type="InterPro" id="IPR007627">
    <property type="entry name" value="RNA_pol_sigma70_r2"/>
</dbReference>
<evidence type="ECO:0000259" key="8">
    <source>
        <dbReference type="Pfam" id="PF08281"/>
    </source>
</evidence>
<dbReference type="InterPro" id="IPR013249">
    <property type="entry name" value="RNA_pol_sigma70_r4_t2"/>
</dbReference>
<dbReference type="InterPro" id="IPR036388">
    <property type="entry name" value="WH-like_DNA-bd_sf"/>
</dbReference>
<dbReference type="InterPro" id="IPR013325">
    <property type="entry name" value="RNA_pol_sigma_r2"/>
</dbReference>
<dbReference type="CDD" id="cd06171">
    <property type="entry name" value="Sigma70_r4"/>
    <property type="match status" value="1"/>
</dbReference>